<name>A0ABW8UER7_9LACO</name>
<dbReference type="RefSeq" id="WP_407137331.1">
    <property type="nucleotide sequence ID" value="NZ_JBGQPK010000021.1"/>
</dbReference>
<dbReference type="InterPro" id="IPR002560">
    <property type="entry name" value="Transposase_DDE"/>
</dbReference>
<gene>
    <name evidence="2" type="ORF">ACEN34_06710</name>
</gene>
<organism evidence="2 3">
    <name type="scientific">Loigolactobacillus zhaoyuanensis</name>
    <dbReference type="NCBI Taxonomy" id="2486017"/>
    <lineage>
        <taxon>Bacteria</taxon>
        <taxon>Bacillati</taxon>
        <taxon>Bacillota</taxon>
        <taxon>Bacilli</taxon>
        <taxon>Lactobacillales</taxon>
        <taxon>Lactobacillaceae</taxon>
        <taxon>Loigolactobacillus</taxon>
    </lineage>
</organism>
<dbReference type="Proteomes" id="UP001625389">
    <property type="component" value="Unassembled WGS sequence"/>
</dbReference>
<sequence>NGPIEGINRMIKQIQRTAFGFRNYHHLVSRIKLQQMRTKPNKKTELEVA</sequence>
<evidence type="ECO:0000313" key="3">
    <source>
        <dbReference type="Proteomes" id="UP001625389"/>
    </source>
</evidence>
<dbReference type="Pfam" id="PF01610">
    <property type="entry name" value="DDE_Tnp_ISL3"/>
    <property type="match status" value="1"/>
</dbReference>
<feature type="non-terminal residue" evidence="2">
    <location>
        <position position="1"/>
    </location>
</feature>
<reference evidence="2 3" key="1">
    <citation type="submission" date="2024-08" db="EMBL/GenBank/DDBJ databases">
        <authorList>
            <person name="Arias E."/>
        </authorList>
    </citation>
    <scope>NUCLEOTIDE SEQUENCE [LARGE SCALE GENOMIC DNA]</scope>
    <source>
        <strain evidence="2 3">FAM 25317</strain>
    </source>
</reference>
<accession>A0ABW8UER7</accession>
<comment type="caution">
    <text evidence="2">The sequence shown here is derived from an EMBL/GenBank/DDBJ whole genome shotgun (WGS) entry which is preliminary data.</text>
</comment>
<dbReference type="EMBL" id="JBGQPK010000021">
    <property type="protein sequence ID" value="MFL2029307.1"/>
    <property type="molecule type" value="Genomic_DNA"/>
</dbReference>
<protein>
    <submittedName>
        <fullName evidence="2">Transposase</fullName>
    </submittedName>
</protein>
<evidence type="ECO:0000313" key="2">
    <source>
        <dbReference type="EMBL" id="MFL2029307.1"/>
    </source>
</evidence>
<keyword evidence="3" id="KW-1185">Reference proteome</keyword>
<proteinExistence type="predicted"/>
<evidence type="ECO:0000259" key="1">
    <source>
        <dbReference type="Pfam" id="PF01610"/>
    </source>
</evidence>
<feature type="domain" description="Transposase IS204/IS1001/IS1096/IS1165 DDE" evidence="1">
    <location>
        <begin position="1"/>
        <end position="31"/>
    </location>
</feature>